<name>A0A1I1NGE6_9RHOB</name>
<dbReference type="AlphaFoldDB" id="A0A1I1NGE6"/>
<feature type="signal peptide" evidence="3">
    <location>
        <begin position="1"/>
        <end position="18"/>
    </location>
</feature>
<dbReference type="Pfam" id="PF13778">
    <property type="entry name" value="DUF4174"/>
    <property type="match status" value="1"/>
</dbReference>
<evidence type="ECO:0000256" key="1">
    <source>
        <dbReference type="ARBA" id="ARBA00022729"/>
    </source>
</evidence>
<protein>
    <recommendedName>
        <fullName evidence="4">DUF4174 domain-containing protein</fullName>
    </recommendedName>
</protein>
<dbReference type="Proteomes" id="UP000231644">
    <property type="component" value="Unassembled WGS sequence"/>
</dbReference>
<dbReference type="EMBL" id="FOLX01000001">
    <property type="protein sequence ID" value="SFC96506.1"/>
    <property type="molecule type" value="Genomic_DNA"/>
</dbReference>
<accession>A0A1I1NGE6</accession>
<organism evidence="5 6">
    <name type="scientific">Pseudooceanicola nitratireducens</name>
    <dbReference type="NCBI Taxonomy" id="517719"/>
    <lineage>
        <taxon>Bacteria</taxon>
        <taxon>Pseudomonadati</taxon>
        <taxon>Pseudomonadota</taxon>
        <taxon>Alphaproteobacteria</taxon>
        <taxon>Rhodobacterales</taxon>
        <taxon>Paracoccaceae</taxon>
        <taxon>Pseudooceanicola</taxon>
    </lineage>
</organism>
<reference evidence="5 6" key="1">
    <citation type="submission" date="2016-10" db="EMBL/GenBank/DDBJ databases">
        <authorList>
            <person name="de Groot N.N."/>
        </authorList>
    </citation>
    <scope>NUCLEOTIDE SEQUENCE [LARGE SCALE GENOMIC DNA]</scope>
    <source>
        <strain evidence="5 6">DSM 29619</strain>
    </source>
</reference>
<dbReference type="InterPro" id="IPR025232">
    <property type="entry name" value="DUF4174"/>
</dbReference>
<keyword evidence="1 3" id="KW-0732">Signal</keyword>
<feature type="domain" description="DUF4174" evidence="4">
    <location>
        <begin position="86"/>
        <end position="186"/>
    </location>
</feature>
<proteinExistence type="predicted"/>
<feature type="compositionally biased region" description="Low complexity" evidence="2">
    <location>
        <begin position="25"/>
        <end position="46"/>
    </location>
</feature>
<sequence length="200" mass="21286">MRKLLTCLVILASGPLAAQDAVSATAPGASAGTGADAAPVVPAQAADTKEQPASQPAGQAGTETPPEPAAQATDGIFPAQPPETVEELRWIKRVVAVFADSPNDPLFRRQMEALERDPAPLAFRDVVVLTDTDPAADSALRQTFRPRGFMLVLVGKDGQIKLRKPLPWDVRELSRAIDKSPLRQQELRDLGQRGGVAIGR</sequence>
<feature type="chain" id="PRO_5014127259" description="DUF4174 domain-containing protein" evidence="3">
    <location>
        <begin position="19"/>
        <end position="200"/>
    </location>
</feature>
<evidence type="ECO:0000259" key="4">
    <source>
        <dbReference type="Pfam" id="PF13778"/>
    </source>
</evidence>
<evidence type="ECO:0000256" key="3">
    <source>
        <dbReference type="SAM" id="SignalP"/>
    </source>
</evidence>
<feature type="region of interest" description="Disordered" evidence="2">
    <location>
        <begin position="25"/>
        <end position="79"/>
    </location>
</feature>
<keyword evidence="6" id="KW-1185">Reference proteome</keyword>
<evidence type="ECO:0000256" key="2">
    <source>
        <dbReference type="SAM" id="MobiDB-lite"/>
    </source>
</evidence>
<dbReference type="STRING" id="517719.SAMN05421762_2953"/>
<gene>
    <name evidence="5" type="ORF">SAMN05421762_2953</name>
</gene>
<dbReference type="OrthoDB" id="7362103at2"/>
<evidence type="ECO:0000313" key="6">
    <source>
        <dbReference type="Proteomes" id="UP000231644"/>
    </source>
</evidence>
<dbReference type="RefSeq" id="WP_093446456.1">
    <property type="nucleotide sequence ID" value="NZ_CP051251.1"/>
</dbReference>
<evidence type="ECO:0000313" key="5">
    <source>
        <dbReference type="EMBL" id="SFC96506.1"/>
    </source>
</evidence>